<comment type="caution">
    <text evidence="2">The sequence shown here is derived from an EMBL/GenBank/DDBJ whole genome shotgun (WGS) entry which is preliminary data.</text>
</comment>
<dbReference type="RefSeq" id="WP_404535378.1">
    <property type="nucleotide sequence ID" value="NZ_JADIKL010000001.1"/>
</dbReference>
<dbReference type="PANTHER" id="PTHR43610">
    <property type="entry name" value="BLL6696 PROTEIN"/>
    <property type="match status" value="1"/>
</dbReference>
<reference evidence="2 3" key="1">
    <citation type="submission" date="2020-10" db="EMBL/GenBank/DDBJ databases">
        <title>Phylogeny of dyella-like bacteria.</title>
        <authorList>
            <person name="Fu J."/>
        </authorList>
    </citation>
    <scope>NUCLEOTIDE SEQUENCE [LARGE SCALE GENOMIC DNA]</scope>
    <source>
        <strain evidence="2 3">DKC-1</strain>
    </source>
</reference>
<dbReference type="Proteomes" id="UP001620397">
    <property type="component" value="Unassembled WGS sequence"/>
</dbReference>
<evidence type="ECO:0000313" key="3">
    <source>
        <dbReference type="Proteomes" id="UP001620397"/>
    </source>
</evidence>
<protein>
    <submittedName>
        <fullName evidence="2">GNAT family N-acetyltransferase</fullName>
    </submittedName>
</protein>
<accession>A0ABW8KB94</accession>
<name>A0ABW8KB94_9GAMM</name>
<dbReference type="EMBL" id="JADIKL010000001">
    <property type="protein sequence ID" value="MFK2929396.1"/>
    <property type="molecule type" value="Genomic_DNA"/>
</dbReference>
<gene>
    <name evidence="2" type="ORF">ISP14_01205</name>
</gene>
<sequence>MTTDTDLPLAWRGTPTLTGRHVSLVPLDAAHLDGLRKARDHAGLDGLWFTNTPSVDSMSSYLAAALQARDQGQMLPFAVLDARGDVVGTTRFYGLEPSVPRISIGYTWYAPHVQRTGANTETKLLLLAHAFETLGCICLNLETSTLNARSRAAIERLGARQDGILRHHKRHADGSPRDTVMYSIIDGEWPDVKRNLQAKLQQHGNA</sequence>
<feature type="domain" description="N-acetyltransferase" evidence="1">
    <location>
        <begin position="22"/>
        <end position="186"/>
    </location>
</feature>
<evidence type="ECO:0000313" key="2">
    <source>
        <dbReference type="EMBL" id="MFK2929396.1"/>
    </source>
</evidence>
<dbReference type="SUPFAM" id="SSF55729">
    <property type="entry name" value="Acyl-CoA N-acyltransferases (Nat)"/>
    <property type="match status" value="1"/>
</dbReference>
<dbReference type="PANTHER" id="PTHR43610:SF1">
    <property type="entry name" value="N-ACETYLTRANSFERASE DOMAIN-CONTAINING PROTEIN"/>
    <property type="match status" value="1"/>
</dbReference>
<dbReference type="PROSITE" id="PS51186">
    <property type="entry name" value="GNAT"/>
    <property type="match status" value="1"/>
</dbReference>
<dbReference type="InterPro" id="IPR000182">
    <property type="entry name" value="GNAT_dom"/>
</dbReference>
<organism evidence="2 3">
    <name type="scientific">Dyella agri</name>
    <dbReference type="NCBI Taxonomy" id="1926869"/>
    <lineage>
        <taxon>Bacteria</taxon>
        <taxon>Pseudomonadati</taxon>
        <taxon>Pseudomonadota</taxon>
        <taxon>Gammaproteobacteria</taxon>
        <taxon>Lysobacterales</taxon>
        <taxon>Rhodanobacteraceae</taxon>
        <taxon>Dyella</taxon>
    </lineage>
</organism>
<keyword evidence="3" id="KW-1185">Reference proteome</keyword>
<dbReference type="Gene3D" id="3.40.630.30">
    <property type="match status" value="1"/>
</dbReference>
<evidence type="ECO:0000259" key="1">
    <source>
        <dbReference type="PROSITE" id="PS51186"/>
    </source>
</evidence>
<dbReference type="Pfam" id="PF13302">
    <property type="entry name" value="Acetyltransf_3"/>
    <property type="match status" value="1"/>
</dbReference>
<proteinExistence type="predicted"/>
<dbReference type="InterPro" id="IPR016181">
    <property type="entry name" value="Acyl_CoA_acyltransferase"/>
</dbReference>